<evidence type="ECO:0000256" key="1">
    <source>
        <dbReference type="SAM" id="MobiDB-lite"/>
    </source>
</evidence>
<dbReference type="Proteomes" id="UP000095746">
    <property type="component" value="Unassembled WGS sequence"/>
</dbReference>
<accession>A0A174MZL2</accession>
<evidence type="ECO:0000313" key="2">
    <source>
        <dbReference type="EMBL" id="CUP41793.1"/>
    </source>
</evidence>
<feature type="region of interest" description="Disordered" evidence="1">
    <location>
        <begin position="1"/>
        <end position="52"/>
    </location>
</feature>
<dbReference type="AlphaFoldDB" id="A0A174MZL2"/>
<feature type="compositionally biased region" description="Polar residues" evidence="1">
    <location>
        <begin position="9"/>
        <end position="18"/>
    </location>
</feature>
<protein>
    <submittedName>
        <fullName evidence="2">Uncharacterized protein</fullName>
    </submittedName>
</protein>
<evidence type="ECO:0000313" key="3">
    <source>
        <dbReference type="Proteomes" id="UP000095746"/>
    </source>
</evidence>
<feature type="compositionally biased region" description="Low complexity" evidence="1">
    <location>
        <begin position="31"/>
        <end position="43"/>
    </location>
</feature>
<proteinExistence type="predicted"/>
<dbReference type="EMBL" id="CYZT01000350">
    <property type="protein sequence ID" value="CUP41793.1"/>
    <property type="molecule type" value="Genomic_DNA"/>
</dbReference>
<reference evidence="2 3" key="1">
    <citation type="submission" date="2015-09" db="EMBL/GenBank/DDBJ databases">
        <authorList>
            <consortium name="Pathogen Informatics"/>
        </authorList>
    </citation>
    <scope>NUCLEOTIDE SEQUENCE [LARGE SCALE GENOMIC DNA]</scope>
    <source>
        <strain evidence="2 3">2789STDY5608854</strain>
    </source>
</reference>
<gene>
    <name evidence="2" type="ORF">ERS852411_03110</name>
</gene>
<sequence length="76" mass="8478">MPQAVGRLSSRQIHTPATHTAPRAGMRTQGSSRAAPSSRVAVPRAPPTATPMRRERPCWMVWPRVDWVQMMQAMQA</sequence>
<organism evidence="2 3">
    <name type="scientific">Flavonifractor plautii</name>
    <name type="common">Fusobacterium plautii</name>
    <dbReference type="NCBI Taxonomy" id="292800"/>
    <lineage>
        <taxon>Bacteria</taxon>
        <taxon>Bacillati</taxon>
        <taxon>Bacillota</taxon>
        <taxon>Clostridia</taxon>
        <taxon>Eubacteriales</taxon>
        <taxon>Oscillospiraceae</taxon>
        <taxon>Flavonifractor</taxon>
    </lineage>
</organism>
<name>A0A174MZL2_FLAPL</name>